<dbReference type="EMBL" id="GU474940">
    <property type="protein sequence ID" value="ADI20346.1"/>
    <property type="molecule type" value="Genomic_DNA"/>
</dbReference>
<feature type="transmembrane region" description="Helical" evidence="1">
    <location>
        <begin position="43"/>
        <end position="73"/>
    </location>
</feature>
<keyword evidence="1" id="KW-1133">Transmembrane helix</keyword>
<keyword evidence="1" id="KW-0812">Transmembrane</keyword>
<feature type="transmembrane region" description="Helical" evidence="1">
    <location>
        <begin position="121"/>
        <end position="141"/>
    </location>
</feature>
<proteinExistence type="predicted"/>
<feature type="transmembrane region" description="Helical" evidence="1">
    <location>
        <begin position="93"/>
        <end position="115"/>
    </location>
</feature>
<evidence type="ECO:0000256" key="1">
    <source>
        <dbReference type="SAM" id="Phobius"/>
    </source>
</evidence>
<dbReference type="AlphaFoldDB" id="E0Y105"/>
<evidence type="ECO:0000313" key="2">
    <source>
        <dbReference type="EMBL" id="ADI20346.1"/>
    </source>
</evidence>
<feature type="transmembrane region" description="Helical" evidence="1">
    <location>
        <begin position="12"/>
        <end position="31"/>
    </location>
</feature>
<reference evidence="2" key="1">
    <citation type="journal article" date="2011" name="Environ. Microbiol.">
        <title>Time-series analyses of Monterey Bay coastal microbial picoplankton using a 'genome proxy' microarray.</title>
        <authorList>
            <person name="Rich V.I."/>
            <person name="Pham V.D."/>
            <person name="Eppley J."/>
            <person name="Shi Y."/>
            <person name="DeLong E.F."/>
        </authorList>
    </citation>
    <scope>NUCLEOTIDE SEQUENCE</scope>
</reference>
<name>E0Y105_9PROT</name>
<keyword evidence="1" id="KW-0472">Membrane</keyword>
<accession>E0Y105</accession>
<protein>
    <submittedName>
        <fullName evidence="2">Uncharacterized protein</fullName>
    </submittedName>
</protein>
<organism evidence="2">
    <name type="scientific">uncultured alpha proteobacterium EB080_L27A02</name>
    <dbReference type="NCBI Taxonomy" id="710796"/>
    <lineage>
        <taxon>Bacteria</taxon>
        <taxon>Pseudomonadati</taxon>
        <taxon>Pseudomonadota</taxon>
        <taxon>Alphaproteobacteria</taxon>
        <taxon>environmental samples</taxon>
    </lineage>
</organism>
<sequence length="153" mass="16957">MSYEEKNTILQIIIGVTVNIWIIFEITNLYATKVMDGPDAVQIWAETIFWIIAVSIVAGIVLTIFGTIIFSVLEALINGEADYNFIADERDKVIASTGNKITLGFLGTGFIALILGLKFEYEIVDCLVVLMFCFSLGGLLGEFAKLARYRMSI</sequence>